<evidence type="ECO:0000256" key="11">
    <source>
        <dbReference type="ARBA" id="ARBA00048017"/>
    </source>
</evidence>
<reference evidence="15" key="1">
    <citation type="submission" date="2020-11" db="EMBL/GenBank/DDBJ databases">
        <authorList>
            <person name="Tran Van P."/>
        </authorList>
    </citation>
    <scope>NUCLEOTIDE SEQUENCE</scope>
</reference>
<proteinExistence type="predicted"/>
<dbReference type="PANTHER" id="PTHR13808:SF1">
    <property type="entry name" value="HISTONE ACETYLTRANSFERASE"/>
    <property type="match status" value="1"/>
</dbReference>
<keyword evidence="10" id="KW-0539">Nucleus</keyword>
<feature type="domain" description="TAZ-type" evidence="14">
    <location>
        <begin position="55"/>
        <end position="151"/>
    </location>
</feature>
<comment type="subcellular location">
    <subcellularLocation>
        <location evidence="1">Nucleus</location>
    </subcellularLocation>
</comment>
<evidence type="ECO:0000313" key="16">
    <source>
        <dbReference type="Proteomes" id="UP000728032"/>
    </source>
</evidence>
<dbReference type="Gene3D" id="1.20.1020.10">
    <property type="entry name" value="TAZ domain"/>
    <property type="match status" value="1"/>
</dbReference>
<dbReference type="Proteomes" id="UP000728032">
    <property type="component" value="Unassembled WGS sequence"/>
</dbReference>
<evidence type="ECO:0000256" key="3">
    <source>
        <dbReference type="ARBA" id="ARBA00022679"/>
    </source>
</evidence>
<feature type="zinc finger region" description="TAZ-type" evidence="12">
    <location>
        <begin position="55"/>
        <end position="151"/>
    </location>
</feature>
<keyword evidence="6 12" id="KW-0862">Zinc</keyword>
<dbReference type="PROSITE" id="PS50134">
    <property type="entry name" value="ZF_TAZ"/>
    <property type="match status" value="1"/>
</dbReference>
<dbReference type="InterPro" id="IPR000197">
    <property type="entry name" value="Znf_TAZ"/>
</dbReference>
<sequence length="219" mass="24661">MRPPIDSPDTGLPPARPIRRGVAGLAPRPTLYMQQTIEIARLAGLDLDTPPQEEYPASMQTYEGSSSAQPIGRVQTLVHSSGCTVGLCSYPLCDQMKDVVRHYQSCQFKSLWPKPASVPHCSVCDQLMDLCTYHAKNCYHIQCPVPHCLDIRRRLRQRQDLRLAKKRVLRMLVEDLMRSPEPGDQLSDLSSPGMEFKIQRPVPRHLSHGFSSVAKSLKF</sequence>
<dbReference type="InterPro" id="IPR013178">
    <property type="entry name" value="Histone_AcTrfase_Rtt109/CBP"/>
</dbReference>
<dbReference type="GO" id="GO:0031490">
    <property type="term" value="F:chromatin DNA binding"/>
    <property type="evidence" value="ECO:0007669"/>
    <property type="project" value="TreeGrafter"/>
</dbReference>
<keyword evidence="3" id="KW-0808">Transferase</keyword>
<keyword evidence="8" id="KW-0805">Transcription regulation</keyword>
<keyword evidence="9" id="KW-0804">Transcription</keyword>
<keyword evidence="4 12" id="KW-0479">Metal-binding</keyword>
<evidence type="ECO:0000256" key="4">
    <source>
        <dbReference type="ARBA" id="ARBA00022723"/>
    </source>
</evidence>
<evidence type="ECO:0000313" key="15">
    <source>
        <dbReference type="EMBL" id="CAD7649960.1"/>
    </source>
</evidence>
<evidence type="ECO:0000256" key="6">
    <source>
        <dbReference type="ARBA" id="ARBA00022833"/>
    </source>
</evidence>
<dbReference type="GO" id="GO:0005634">
    <property type="term" value="C:nucleus"/>
    <property type="evidence" value="ECO:0007669"/>
    <property type="project" value="UniProtKB-SubCell"/>
</dbReference>
<keyword evidence="16" id="KW-1185">Reference proteome</keyword>
<evidence type="ECO:0000256" key="13">
    <source>
        <dbReference type="SAM" id="MobiDB-lite"/>
    </source>
</evidence>
<dbReference type="GO" id="GO:0003713">
    <property type="term" value="F:transcription coactivator activity"/>
    <property type="evidence" value="ECO:0007669"/>
    <property type="project" value="TreeGrafter"/>
</dbReference>
<keyword evidence="7" id="KW-0156">Chromatin regulator</keyword>
<evidence type="ECO:0000256" key="12">
    <source>
        <dbReference type="PROSITE-ProRule" id="PRU00203"/>
    </source>
</evidence>
<dbReference type="AlphaFoldDB" id="A0A7R9QKZ9"/>
<evidence type="ECO:0000256" key="5">
    <source>
        <dbReference type="ARBA" id="ARBA00022771"/>
    </source>
</evidence>
<evidence type="ECO:0000256" key="1">
    <source>
        <dbReference type="ARBA" id="ARBA00004123"/>
    </source>
</evidence>
<evidence type="ECO:0000259" key="14">
    <source>
        <dbReference type="PROSITE" id="PS50134"/>
    </source>
</evidence>
<dbReference type="InterPro" id="IPR035898">
    <property type="entry name" value="TAZ_dom_sf"/>
</dbReference>
<dbReference type="GO" id="GO:0000123">
    <property type="term" value="C:histone acetyltransferase complex"/>
    <property type="evidence" value="ECO:0007669"/>
    <property type="project" value="TreeGrafter"/>
</dbReference>
<name>A0A7R9QKZ9_9ACAR</name>
<dbReference type="EMBL" id="OC918730">
    <property type="protein sequence ID" value="CAD7649960.1"/>
    <property type="molecule type" value="Genomic_DNA"/>
</dbReference>
<evidence type="ECO:0000256" key="10">
    <source>
        <dbReference type="ARBA" id="ARBA00023242"/>
    </source>
</evidence>
<dbReference type="OrthoDB" id="899at2759"/>
<dbReference type="EC" id="2.3.1.48" evidence="2"/>
<dbReference type="SUPFAM" id="SSF57933">
    <property type="entry name" value="TAZ domain"/>
    <property type="match status" value="1"/>
</dbReference>
<keyword evidence="5 12" id="KW-0863">Zinc-finger</keyword>
<dbReference type="GO" id="GO:0008270">
    <property type="term" value="F:zinc ion binding"/>
    <property type="evidence" value="ECO:0007669"/>
    <property type="project" value="UniProtKB-KW"/>
</dbReference>
<evidence type="ECO:0000256" key="8">
    <source>
        <dbReference type="ARBA" id="ARBA00023015"/>
    </source>
</evidence>
<dbReference type="GO" id="GO:0005667">
    <property type="term" value="C:transcription regulator complex"/>
    <property type="evidence" value="ECO:0007669"/>
    <property type="project" value="TreeGrafter"/>
</dbReference>
<comment type="catalytic activity">
    <reaction evidence="11">
        <text>L-lysyl-[protein] + acetyl-CoA = N(6)-acetyl-L-lysyl-[protein] + CoA + H(+)</text>
        <dbReference type="Rhea" id="RHEA:45948"/>
        <dbReference type="Rhea" id="RHEA-COMP:9752"/>
        <dbReference type="Rhea" id="RHEA-COMP:10731"/>
        <dbReference type="ChEBI" id="CHEBI:15378"/>
        <dbReference type="ChEBI" id="CHEBI:29969"/>
        <dbReference type="ChEBI" id="CHEBI:57287"/>
        <dbReference type="ChEBI" id="CHEBI:57288"/>
        <dbReference type="ChEBI" id="CHEBI:61930"/>
        <dbReference type="EC" id="2.3.1.48"/>
    </reaction>
</comment>
<evidence type="ECO:0000256" key="9">
    <source>
        <dbReference type="ARBA" id="ARBA00023163"/>
    </source>
</evidence>
<dbReference type="GO" id="GO:0045944">
    <property type="term" value="P:positive regulation of transcription by RNA polymerase II"/>
    <property type="evidence" value="ECO:0007669"/>
    <property type="project" value="TreeGrafter"/>
</dbReference>
<organism evidence="15">
    <name type="scientific">Oppiella nova</name>
    <dbReference type="NCBI Taxonomy" id="334625"/>
    <lineage>
        <taxon>Eukaryota</taxon>
        <taxon>Metazoa</taxon>
        <taxon>Ecdysozoa</taxon>
        <taxon>Arthropoda</taxon>
        <taxon>Chelicerata</taxon>
        <taxon>Arachnida</taxon>
        <taxon>Acari</taxon>
        <taxon>Acariformes</taxon>
        <taxon>Sarcoptiformes</taxon>
        <taxon>Oribatida</taxon>
        <taxon>Brachypylina</taxon>
        <taxon>Oppioidea</taxon>
        <taxon>Oppiidae</taxon>
        <taxon>Oppiella</taxon>
    </lineage>
</organism>
<evidence type="ECO:0000256" key="7">
    <source>
        <dbReference type="ARBA" id="ARBA00022853"/>
    </source>
</evidence>
<dbReference type="Pfam" id="PF02135">
    <property type="entry name" value="zf-TAZ"/>
    <property type="match status" value="1"/>
</dbReference>
<dbReference type="PANTHER" id="PTHR13808">
    <property type="entry name" value="CBP/P300-RELATED"/>
    <property type="match status" value="1"/>
</dbReference>
<dbReference type="SMART" id="SM00551">
    <property type="entry name" value="ZnF_TAZ"/>
    <property type="match status" value="1"/>
</dbReference>
<feature type="region of interest" description="Disordered" evidence="13">
    <location>
        <begin position="1"/>
        <end position="20"/>
    </location>
</feature>
<dbReference type="GO" id="GO:0004402">
    <property type="term" value="F:histone acetyltransferase activity"/>
    <property type="evidence" value="ECO:0007669"/>
    <property type="project" value="InterPro"/>
</dbReference>
<protein>
    <recommendedName>
        <fullName evidence="2">histone acetyltransferase</fullName>
        <ecNumber evidence="2">2.3.1.48</ecNumber>
    </recommendedName>
</protein>
<dbReference type="EMBL" id="CAJPVJ010003905">
    <property type="protein sequence ID" value="CAG2168064.1"/>
    <property type="molecule type" value="Genomic_DNA"/>
</dbReference>
<evidence type="ECO:0000256" key="2">
    <source>
        <dbReference type="ARBA" id="ARBA00013184"/>
    </source>
</evidence>
<gene>
    <name evidence="15" type="ORF">ONB1V03_LOCUS7558</name>
</gene>
<accession>A0A7R9QKZ9</accession>